<dbReference type="Gene3D" id="3.30.2160.10">
    <property type="entry name" value="Hect, E3 ligase catalytic domain"/>
    <property type="match status" value="1"/>
</dbReference>
<keyword evidence="9" id="KW-1185">Reference proteome</keyword>
<comment type="caution">
    <text evidence="8">The sequence shown here is derived from an EMBL/GenBank/DDBJ whole genome shotgun (WGS) entry which is preliminary data.</text>
</comment>
<accession>A0ABN8M635</accession>
<evidence type="ECO:0000256" key="4">
    <source>
        <dbReference type="ARBA" id="ARBA00022786"/>
    </source>
</evidence>
<dbReference type="InterPro" id="IPR035983">
    <property type="entry name" value="Hect_E3_ubiquitin_ligase"/>
</dbReference>
<protein>
    <recommendedName>
        <fullName evidence="2">HECT-type E3 ubiquitin transferase</fullName>
        <ecNumber evidence="2">2.3.2.26</ecNumber>
    </recommendedName>
</protein>
<dbReference type="Proteomes" id="UP001159427">
    <property type="component" value="Unassembled WGS sequence"/>
</dbReference>
<reference evidence="8 9" key="1">
    <citation type="submission" date="2022-05" db="EMBL/GenBank/DDBJ databases">
        <authorList>
            <consortium name="Genoscope - CEA"/>
            <person name="William W."/>
        </authorList>
    </citation>
    <scope>NUCLEOTIDE SEQUENCE [LARGE SCALE GENOMIC DNA]</scope>
</reference>
<evidence type="ECO:0000259" key="7">
    <source>
        <dbReference type="PROSITE" id="PS50237"/>
    </source>
</evidence>
<name>A0ABN8M635_9CNID</name>
<dbReference type="PROSITE" id="PS50237">
    <property type="entry name" value="HECT"/>
    <property type="match status" value="1"/>
</dbReference>
<evidence type="ECO:0000256" key="2">
    <source>
        <dbReference type="ARBA" id="ARBA00012485"/>
    </source>
</evidence>
<dbReference type="EC" id="2.3.2.26" evidence="2"/>
<evidence type="ECO:0000313" key="9">
    <source>
        <dbReference type="Proteomes" id="UP001159427"/>
    </source>
</evidence>
<feature type="region of interest" description="Disordered" evidence="6">
    <location>
        <begin position="217"/>
        <end position="279"/>
    </location>
</feature>
<dbReference type="PANTHER" id="PTHR45700:SF8">
    <property type="entry name" value="HECT-TYPE E3 UBIQUITIN TRANSFERASE"/>
    <property type="match status" value="1"/>
</dbReference>
<dbReference type="CDD" id="cd00078">
    <property type="entry name" value="HECTc"/>
    <property type="match status" value="1"/>
</dbReference>
<dbReference type="SMART" id="SM00119">
    <property type="entry name" value="HECTc"/>
    <property type="match status" value="1"/>
</dbReference>
<evidence type="ECO:0000256" key="6">
    <source>
        <dbReference type="SAM" id="MobiDB-lite"/>
    </source>
</evidence>
<dbReference type="PANTHER" id="PTHR45700">
    <property type="entry name" value="UBIQUITIN-PROTEIN LIGASE E3C"/>
    <property type="match status" value="1"/>
</dbReference>
<dbReference type="EMBL" id="CALNXI010000335">
    <property type="protein sequence ID" value="CAH3025077.1"/>
    <property type="molecule type" value="Genomic_DNA"/>
</dbReference>
<feature type="active site" description="Glycyl thioester intermediate" evidence="5">
    <location>
        <position position="972"/>
    </location>
</feature>
<dbReference type="InterPro" id="IPR044611">
    <property type="entry name" value="E3A/B/C-like"/>
</dbReference>
<evidence type="ECO:0000256" key="5">
    <source>
        <dbReference type="PROSITE-ProRule" id="PRU00104"/>
    </source>
</evidence>
<proteinExistence type="predicted"/>
<keyword evidence="3" id="KW-0808">Transferase</keyword>
<gene>
    <name evidence="8" type="ORF">PEVE_00024976</name>
</gene>
<dbReference type="Pfam" id="PF16558">
    <property type="entry name" value="AZUL"/>
    <property type="match status" value="1"/>
</dbReference>
<dbReference type="Pfam" id="PF00632">
    <property type="entry name" value="HECT"/>
    <property type="match status" value="1"/>
</dbReference>
<keyword evidence="4 5" id="KW-0833">Ubl conjugation pathway</keyword>
<dbReference type="SUPFAM" id="SSF56204">
    <property type="entry name" value="Hect, E3 ligase catalytic domain"/>
    <property type="match status" value="1"/>
</dbReference>
<dbReference type="Gene3D" id="6.10.130.10">
    <property type="entry name" value="Ubiquitin-protein ligase E3A, N-terminal zinc-binding domain (AZUL)"/>
    <property type="match status" value="1"/>
</dbReference>
<evidence type="ECO:0000256" key="3">
    <source>
        <dbReference type="ARBA" id="ARBA00022679"/>
    </source>
</evidence>
<dbReference type="InterPro" id="IPR000569">
    <property type="entry name" value="HECT_dom"/>
</dbReference>
<sequence>MDDVLSSHAVVSTRPPKIPMAHSKRHSLHSGESITKFNKLKKHASQPKLRRDVLTGSLTSLNLDSSKKYSSLAHINSLKGTAKTLSASNLAAVSDSNLSLKEAMPMRSYDQPNSSYSEMKSHFEDLVKCYYNQLTKGCGNSNCKNKFCFSCKDGVRFTPDVAGVMSIELATRNKKHICVPENRRNDPLPSNLFVGEPRRARPFLHCLFSTTPFKSLFQPSPPRRNSEGNFALPNHHSESKKKQASGSFDQRNFKAELSDGGNVEKTGKRGLNVPSSDVKDDSKRHVFTLDSTEFSKLNLSGNRVHEHTLSGMPPELFSSNSSLNDLIDLEEFEKECALEMSSSHIQEFSLTHLTLPMLESSVQNYKECKDSAFLINTIRTVFTSSEALNESFRTSKGDGRDSLDVSAVREAYALLLGLEPKDTFVQPLVNSLEIHLAALSSVIMNPDEVSQLVILLENPLVQESQALLRKLCQVISHLPADSRQSLIAIFMSYDAESFKQLLQVLQEYLSSMISPGQRSMQHLLEACKALAILYDACRQLNRRNREDFLSLSEFYNEDLSLKMDFKKEYEHWRNLNSTKSLERDQNLSLLDYPFFLDPTSKVRVLKIDAVSQMRVEYQNAIVHQARVQQAQRIREEVEKTQNDLEDAVKSAICPFLVLEVRRDHLIEDTLNQIHLKEFDLKKPLKIKYVGGGEQGLDMGGLQKEFFHMIVEAVFDPGYGMFTYIEESHSVWLNSSSLESEKEFELVGILLGLAIYNGIILDLHFPPVIYKKLQNEKLDLQDLLGVQPSLANSLMQLLEFDGDVEDTFCYTFQVSSSEFGSLQSVELLQNGENIPVTNYNREQFVSLYVDYLLVKSVEKQFSAFSRGFHKVCGGEALTLFRPDELELLICGCPVIDFYELEIAATYEEGYDHNHPTINVLWSVVNEMTLEQKKAFLMFVTGSDRVPLKGLANLTFIVQRHGEDSDRLPTALTCFNRLLLPAYSTRSKLKERLIVAIENCKGFGLT</sequence>
<comment type="catalytic activity">
    <reaction evidence="1">
        <text>S-ubiquitinyl-[E2 ubiquitin-conjugating enzyme]-L-cysteine + [acceptor protein]-L-lysine = [E2 ubiquitin-conjugating enzyme]-L-cysteine + N(6)-ubiquitinyl-[acceptor protein]-L-lysine.</text>
        <dbReference type="EC" id="2.3.2.26"/>
    </reaction>
</comment>
<dbReference type="InterPro" id="IPR032353">
    <property type="entry name" value="AZUL"/>
</dbReference>
<dbReference type="Gene3D" id="3.90.1750.10">
    <property type="entry name" value="Hect, E3 ligase catalytic domains"/>
    <property type="match status" value="1"/>
</dbReference>
<evidence type="ECO:0000256" key="1">
    <source>
        <dbReference type="ARBA" id="ARBA00000885"/>
    </source>
</evidence>
<evidence type="ECO:0000313" key="8">
    <source>
        <dbReference type="EMBL" id="CAH3025077.1"/>
    </source>
</evidence>
<feature type="region of interest" description="Disordered" evidence="6">
    <location>
        <begin position="1"/>
        <end position="31"/>
    </location>
</feature>
<organism evidence="8 9">
    <name type="scientific">Porites evermanni</name>
    <dbReference type="NCBI Taxonomy" id="104178"/>
    <lineage>
        <taxon>Eukaryota</taxon>
        <taxon>Metazoa</taxon>
        <taxon>Cnidaria</taxon>
        <taxon>Anthozoa</taxon>
        <taxon>Hexacorallia</taxon>
        <taxon>Scleractinia</taxon>
        <taxon>Fungiina</taxon>
        <taxon>Poritidae</taxon>
        <taxon>Porites</taxon>
    </lineage>
</organism>
<feature type="domain" description="HECT" evidence="7">
    <location>
        <begin position="676"/>
        <end position="1004"/>
    </location>
</feature>
<dbReference type="InterPro" id="IPR042556">
    <property type="entry name" value="AZUL_sf"/>
</dbReference>
<dbReference type="Gene3D" id="3.30.2410.10">
    <property type="entry name" value="Hect, E3 ligase catalytic domain"/>
    <property type="match status" value="1"/>
</dbReference>